<dbReference type="AlphaFoldDB" id="A0A2W1BPZ3"/>
<accession>A0A2W1BPZ3</accession>
<feature type="compositionally biased region" description="Low complexity" evidence="1">
    <location>
        <begin position="12"/>
        <end position="21"/>
    </location>
</feature>
<gene>
    <name evidence="2" type="primary">HaOG205911</name>
    <name evidence="2" type="ORF">B5X24_HaOG205911</name>
</gene>
<name>A0A2W1BPZ3_HELAM</name>
<evidence type="ECO:0000313" key="2">
    <source>
        <dbReference type="EMBL" id="PZC75635.1"/>
    </source>
</evidence>
<evidence type="ECO:0000313" key="3">
    <source>
        <dbReference type="Proteomes" id="UP000249218"/>
    </source>
</evidence>
<keyword evidence="3" id="KW-1185">Reference proteome</keyword>
<proteinExistence type="predicted"/>
<organism evidence="2 3">
    <name type="scientific">Helicoverpa armigera</name>
    <name type="common">Cotton bollworm</name>
    <name type="synonym">Heliothis armigera</name>
    <dbReference type="NCBI Taxonomy" id="29058"/>
    <lineage>
        <taxon>Eukaryota</taxon>
        <taxon>Metazoa</taxon>
        <taxon>Ecdysozoa</taxon>
        <taxon>Arthropoda</taxon>
        <taxon>Hexapoda</taxon>
        <taxon>Insecta</taxon>
        <taxon>Pterygota</taxon>
        <taxon>Neoptera</taxon>
        <taxon>Endopterygota</taxon>
        <taxon>Lepidoptera</taxon>
        <taxon>Glossata</taxon>
        <taxon>Ditrysia</taxon>
        <taxon>Noctuoidea</taxon>
        <taxon>Noctuidae</taxon>
        <taxon>Heliothinae</taxon>
        <taxon>Helicoverpa</taxon>
    </lineage>
</organism>
<sequence>MARGRAGSGLEAGAAGDRGSPSGPGGGMAAKADAPYRRPALLPSRRSGQYDWLGRGHNSLSFFTQVLSGHGFLFRLDREPDARCHHCFHCGGGHGVTHAR</sequence>
<dbReference type="Proteomes" id="UP000249218">
    <property type="component" value="Unassembled WGS sequence"/>
</dbReference>
<reference evidence="2 3" key="1">
    <citation type="journal article" date="2017" name="BMC Biol.">
        <title>Genomic innovations, transcriptional plasticity and gene loss underlying the evolution and divergence of two highly polyphagous and invasive Helicoverpa pest species.</title>
        <authorList>
            <person name="Pearce S.L."/>
            <person name="Clarke D.F."/>
            <person name="East P.D."/>
            <person name="Elfekih S."/>
            <person name="Gordon K.H."/>
            <person name="Jermiin L.S."/>
            <person name="McGaughran A."/>
            <person name="Oakeshott J.G."/>
            <person name="Papanikolaou A."/>
            <person name="Perera O.P."/>
            <person name="Rane R.V."/>
            <person name="Richards S."/>
            <person name="Tay W.T."/>
            <person name="Walsh T.K."/>
            <person name="Anderson A."/>
            <person name="Anderson C.J."/>
            <person name="Asgari S."/>
            <person name="Board P.G."/>
            <person name="Bretschneider A."/>
            <person name="Campbell P.M."/>
            <person name="Chertemps T."/>
            <person name="Christeller J.T."/>
            <person name="Coppin C.W."/>
            <person name="Downes S.J."/>
            <person name="Duan G."/>
            <person name="Farnsworth C.A."/>
            <person name="Good R.T."/>
            <person name="Han L.B."/>
            <person name="Han Y.C."/>
            <person name="Hatje K."/>
            <person name="Horne I."/>
            <person name="Huang Y.P."/>
            <person name="Hughes D.S."/>
            <person name="Jacquin-Joly E."/>
            <person name="James W."/>
            <person name="Jhangiani S."/>
            <person name="Kollmar M."/>
            <person name="Kuwar S.S."/>
            <person name="Li S."/>
            <person name="Liu N.Y."/>
            <person name="Maibeche M.T."/>
            <person name="Miller J.R."/>
            <person name="Montagne N."/>
            <person name="Perry T."/>
            <person name="Qu J."/>
            <person name="Song S.V."/>
            <person name="Sutton G.G."/>
            <person name="Vogel H."/>
            <person name="Walenz B.P."/>
            <person name="Xu W."/>
            <person name="Zhang H.J."/>
            <person name="Zou Z."/>
            <person name="Batterham P."/>
            <person name="Edwards O.R."/>
            <person name="Feyereisen R."/>
            <person name="Gibbs R.A."/>
            <person name="Heckel D.G."/>
            <person name="McGrath A."/>
            <person name="Robin C."/>
            <person name="Scherer S.E."/>
            <person name="Worley K.C."/>
            <person name="Wu Y.D."/>
        </authorList>
    </citation>
    <scope>NUCLEOTIDE SEQUENCE [LARGE SCALE GENOMIC DNA]</scope>
    <source>
        <strain evidence="2">Harm_GR_Male_#8</strain>
        <tissue evidence="2">Whole organism</tissue>
    </source>
</reference>
<protein>
    <submittedName>
        <fullName evidence="2">Uncharacterized protein</fullName>
    </submittedName>
</protein>
<evidence type="ECO:0000256" key="1">
    <source>
        <dbReference type="SAM" id="MobiDB-lite"/>
    </source>
</evidence>
<feature type="region of interest" description="Disordered" evidence="1">
    <location>
        <begin position="1"/>
        <end position="42"/>
    </location>
</feature>
<dbReference type="EMBL" id="KZ149989">
    <property type="protein sequence ID" value="PZC75635.1"/>
    <property type="molecule type" value="Genomic_DNA"/>
</dbReference>